<dbReference type="Proteomes" id="UP000033070">
    <property type="component" value="Chromosome"/>
</dbReference>
<evidence type="ECO:0000313" key="3">
    <source>
        <dbReference type="Proteomes" id="UP000033070"/>
    </source>
</evidence>
<dbReference type="PIRSF" id="PIRSF004649">
    <property type="entry name" value="MlaC"/>
    <property type="match status" value="1"/>
</dbReference>
<dbReference type="AlphaFoldDB" id="A0A2Z6G9P8"/>
<feature type="chain" id="PRO_5017248609" evidence="1">
    <location>
        <begin position="23"/>
        <end position="212"/>
    </location>
</feature>
<dbReference type="PANTHER" id="PTHR36573:SF1">
    <property type="entry name" value="INTERMEMBRANE PHOSPHOLIPID TRANSPORT SYSTEM BINDING PROTEIN MLAC"/>
    <property type="match status" value="1"/>
</dbReference>
<gene>
    <name evidence="2" type="ORF">OYT1_ch0462</name>
</gene>
<proteinExistence type="predicted"/>
<keyword evidence="3" id="KW-1185">Reference proteome</keyword>
<dbReference type="EMBL" id="AP018738">
    <property type="protein sequence ID" value="BBE50035.1"/>
    <property type="molecule type" value="Genomic_DNA"/>
</dbReference>
<dbReference type="OrthoDB" id="9798905at2"/>
<dbReference type="KEGG" id="fam:OYT1_ch0462"/>
<reference evidence="2 3" key="1">
    <citation type="submission" date="2018-06" db="EMBL/GenBank/DDBJ databases">
        <title>OYT1 Genome Sequencing.</title>
        <authorList>
            <person name="Kato S."/>
            <person name="Itoh T."/>
            <person name="Ohkuma M."/>
        </authorList>
    </citation>
    <scope>NUCLEOTIDE SEQUENCE [LARGE SCALE GENOMIC DNA]</scope>
    <source>
        <strain evidence="2 3">OYT1</strain>
    </source>
</reference>
<name>A0A2Z6G9P8_9PROT</name>
<dbReference type="PANTHER" id="PTHR36573">
    <property type="entry name" value="INTERMEMBRANE PHOSPHOLIPID TRANSPORT SYSTEM BINDING PROTEIN MLAC"/>
    <property type="match status" value="1"/>
</dbReference>
<organism evidence="2 3">
    <name type="scientific">Ferriphaselus amnicola</name>
    <dbReference type="NCBI Taxonomy" id="1188319"/>
    <lineage>
        <taxon>Bacteria</taxon>
        <taxon>Pseudomonadati</taxon>
        <taxon>Pseudomonadota</taxon>
        <taxon>Betaproteobacteria</taxon>
        <taxon>Nitrosomonadales</taxon>
        <taxon>Gallionellaceae</taxon>
        <taxon>Ferriphaselus</taxon>
    </lineage>
</organism>
<sequence>MNKIVSMLLGVWLAGASVLAQAEELKAPDALIRDVVNEVLDAVAKDKALHDGDQQKVQALVEAKILPQFDFTRLTQKTVGGKNWRAATPEQRTALTSEYRNFLVRFYTKAFTSYKEQKVEVKPLKQAPVDDEVTVKSVITKAGAQPVQVDYDLYKTATGWKVYDVSIQEISLVGTYKKQFAEKIDQSSIDGLIQWLKDNNQTAATAKKAVEK</sequence>
<dbReference type="Gene3D" id="1.10.10.640">
    <property type="entry name" value="phospholipid-binding protein"/>
    <property type="match status" value="1"/>
</dbReference>
<evidence type="ECO:0000256" key="1">
    <source>
        <dbReference type="SAM" id="SignalP"/>
    </source>
</evidence>
<evidence type="ECO:0000313" key="2">
    <source>
        <dbReference type="EMBL" id="BBE50035.1"/>
    </source>
</evidence>
<dbReference type="RefSeq" id="WP_062625526.1">
    <property type="nucleotide sequence ID" value="NZ_AP018738.1"/>
</dbReference>
<dbReference type="Pfam" id="PF05494">
    <property type="entry name" value="MlaC"/>
    <property type="match status" value="1"/>
</dbReference>
<keyword evidence="1" id="KW-0732">Signal</keyword>
<feature type="signal peptide" evidence="1">
    <location>
        <begin position="1"/>
        <end position="22"/>
    </location>
</feature>
<dbReference type="Gene3D" id="3.10.450.50">
    <property type="match status" value="1"/>
</dbReference>
<dbReference type="STRING" id="1188319.OYT1_00290"/>
<dbReference type="InterPro" id="IPR008869">
    <property type="entry name" value="MlaC/ttg2D"/>
</dbReference>
<accession>A0A2Z6G9P8</accession>
<protein>
    <submittedName>
        <fullName evidence="2">Putative phospholipid-binding protein MlaC</fullName>
    </submittedName>
</protein>